<dbReference type="KEGG" id="mea:Mex_2p1256"/>
<accession>C5B6B5</accession>
<proteinExistence type="predicted"/>
<protein>
    <submittedName>
        <fullName evidence="1">Uncharacterized protein</fullName>
    </submittedName>
</protein>
<organism evidence="1 2">
    <name type="scientific">Methylorubrum extorquens (strain ATCC 14718 / DSM 1338 / JCM 2805 / NCIMB 9133 / AM1)</name>
    <name type="common">Methylobacterium extorquens</name>
    <dbReference type="NCBI Taxonomy" id="272630"/>
    <lineage>
        <taxon>Bacteria</taxon>
        <taxon>Pseudomonadati</taxon>
        <taxon>Pseudomonadota</taxon>
        <taxon>Alphaproteobacteria</taxon>
        <taxon>Hyphomicrobiales</taxon>
        <taxon>Methylobacteriaceae</taxon>
        <taxon>Methylorubrum</taxon>
    </lineage>
</organism>
<reference evidence="1 2" key="1">
    <citation type="journal article" date="2009" name="PLoS ONE">
        <title>Methylobacterium genome sequences: a reference blueprint to investigate microbial metabolism of C1 compounds from natural and industrial sources.</title>
        <authorList>
            <person name="Vuilleumier S."/>
            <person name="Chistoserdova L."/>
            <person name="Lee M.-C."/>
            <person name="Bringel F."/>
            <person name="Lajus A."/>
            <person name="Zhou Y."/>
            <person name="Gourion B."/>
            <person name="Barbe V."/>
            <person name="Chang J."/>
            <person name="Cruveiller S."/>
            <person name="Dossat C."/>
            <person name="Gillett W."/>
            <person name="Gruffaz C."/>
            <person name="Haugen E."/>
            <person name="Hourcade E."/>
            <person name="Levy R."/>
            <person name="Mangenot S."/>
            <person name="Muller E."/>
            <person name="Nadalig T."/>
            <person name="Pagni M."/>
            <person name="Penny C."/>
            <person name="Peyraud R."/>
            <person name="Robinson D.G."/>
            <person name="Roche D."/>
            <person name="Rouy Z."/>
            <person name="Saenampechek C."/>
            <person name="Salvignol G."/>
            <person name="Vallenet D."/>
            <person name="Wu Z."/>
            <person name="Marx C.J."/>
            <person name="Vorholt J.A."/>
            <person name="Olson M.V."/>
            <person name="Kaul R."/>
            <person name="Weissenbach J."/>
            <person name="Medigue C."/>
            <person name="Lidstrom M.E."/>
        </authorList>
    </citation>
    <scope>NUCLEOTIDE SEQUENCE [LARGE SCALE GENOMIC DNA]</scope>
    <source>
        <strain evidence="2">ATCC 14718 / DSM 1338 / JCM 2805 / NCIMB 9133 / AM1</strain>
    </source>
</reference>
<dbReference type="HOGENOM" id="CLU_1530785_0_0_5"/>
<dbReference type="AlphaFoldDB" id="C5B6B5"/>
<evidence type="ECO:0000313" key="1">
    <source>
        <dbReference type="EMBL" id="ACS43997.1"/>
    </source>
</evidence>
<dbReference type="EMBL" id="CP001511">
    <property type="protein sequence ID" value="ACS43997.1"/>
    <property type="molecule type" value="Genomic_DNA"/>
</dbReference>
<sequence>MLAPAVCWTDMPSESRMPRSRILFTVPADAGRISDVLGEAGATVDDREGMDHDEIAAHLASVPGETVEAIVEDDDPLTPIHDVAGLLDGTGCAYFGVVDAFQERSRGMRVLGRLLLDPDGSGNRIEKPIPWEHGEPDLDARTLEAAGMERAEAKRVDEVFRARLDARPRTATPRP</sequence>
<geneLocation type="plasmid" evidence="1 2">
    <name>megaplasmid</name>
</geneLocation>
<keyword evidence="2" id="KW-1185">Reference proteome</keyword>
<evidence type="ECO:0000313" key="2">
    <source>
        <dbReference type="Proteomes" id="UP000009081"/>
    </source>
</evidence>
<gene>
    <name evidence="1" type="ordered locus">MexAM1_META2p1256</name>
</gene>
<dbReference type="Proteomes" id="UP000009081">
    <property type="component" value="Plasmid megaplasmid"/>
</dbReference>
<keyword evidence="1" id="KW-0614">Plasmid</keyword>
<name>C5B6B5_METEA</name>